<comment type="caution">
    <text evidence="4">The sequence shown here is derived from an EMBL/GenBank/DDBJ whole genome shotgun (WGS) entry which is preliminary data.</text>
</comment>
<dbReference type="PRINTS" id="PR00080">
    <property type="entry name" value="SDRFAMILY"/>
</dbReference>
<keyword evidence="5" id="KW-1185">Reference proteome</keyword>
<evidence type="ECO:0008006" key="6">
    <source>
        <dbReference type="Google" id="ProtNLM"/>
    </source>
</evidence>
<dbReference type="VEuPathDB" id="FungiDB:EMCG_06274"/>
<accession>A0A2B7ZTL3</accession>
<evidence type="ECO:0000313" key="4">
    <source>
        <dbReference type="EMBL" id="PGH36538.1"/>
    </source>
</evidence>
<evidence type="ECO:0000313" key="5">
    <source>
        <dbReference type="Proteomes" id="UP000226031"/>
    </source>
</evidence>
<keyword evidence="2" id="KW-0521">NADP</keyword>
<evidence type="ECO:0000256" key="2">
    <source>
        <dbReference type="ARBA" id="ARBA00022857"/>
    </source>
</evidence>
<dbReference type="PRINTS" id="PR00081">
    <property type="entry name" value="GDHRDH"/>
</dbReference>
<dbReference type="PANTHER" id="PTHR24321:SF8">
    <property type="entry name" value="ESTRADIOL 17-BETA-DEHYDROGENASE 8-RELATED"/>
    <property type="match status" value="1"/>
</dbReference>
<protein>
    <recommendedName>
        <fullName evidence="6">Glucose 1-dehydrogenase</fullName>
    </recommendedName>
</protein>
<dbReference type="PANTHER" id="PTHR24321">
    <property type="entry name" value="DEHYDROGENASES, SHORT CHAIN"/>
    <property type="match status" value="1"/>
</dbReference>
<dbReference type="NCBIfam" id="NF005559">
    <property type="entry name" value="PRK07231.1"/>
    <property type="match status" value="1"/>
</dbReference>
<dbReference type="InterPro" id="IPR020904">
    <property type="entry name" value="Sc_DH/Rdtase_CS"/>
</dbReference>
<gene>
    <name evidence="4" type="ORF">GX50_00574</name>
</gene>
<organism evidence="4 5">
    <name type="scientific">[Emmonsia] crescens</name>
    <dbReference type="NCBI Taxonomy" id="73230"/>
    <lineage>
        <taxon>Eukaryota</taxon>
        <taxon>Fungi</taxon>
        <taxon>Dikarya</taxon>
        <taxon>Ascomycota</taxon>
        <taxon>Pezizomycotina</taxon>
        <taxon>Eurotiomycetes</taxon>
        <taxon>Eurotiomycetidae</taxon>
        <taxon>Onygenales</taxon>
        <taxon>Ajellomycetaceae</taxon>
        <taxon>Emergomyces</taxon>
    </lineage>
</organism>
<evidence type="ECO:0000256" key="1">
    <source>
        <dbReference type="ARBA" id="ARBA00006484"/>
    </source>
</evidence>
<evidence type="ECO:0000256" key="3">
    <source>
        <dbReference type="ARBA" id="ARBA00023002"/>
    </source>
</evidence>
<dbReference type="PROSITE" id="PS00061">
    <property type="entry name" value="ADH_SHORT"/>
    <property type="match status" value="1"/>
</dbReference>
<dbReference type="SUPFAM" id="SSF51735">
    <property type="entry name" value="NAD(P)-binding Rossmann-fold domains"/>
    <property type="match status" value="1"/>
</dbReference>
<dbReference type="InterPro" id="IPR036291">
    <property type="entry name" value="NAD(P)-bd_dom_sf"/>
</dbReference>
<dbReference type="FunFam" id="3.40.50.720:FF:000084">
    <property type="entry name" value="Short-chain dehydrogenase reductase"/>
    <property type="match status" value="1"/>
</dbReference>
<dbReference type="InterPro" id="IPR002347">
    <property type="entry name" value="SDR_fam"/>
</dbReference>
<dbReference type="GO" id="GO:0016491">
    <property type="term" value="F:oxidoreductase activity"/>
    <property type="evidence" value="ECO:0007669"/>
    <property type="project" value="UniProtKB-KW"/>
</dbReference>
<dbReference type="Gene3D" id="3.40.50.720">
    <property type="entry name" value="NAD(P)-binding Rossmann-like Domain"/>
    <property type="match status" value="1"/>
</dbReference>
<dbReference type="STRING" id="73230.A0A2B7ZTL3"/>
<comment type="similarity">
    <text evidence="1">Belongs to the short-chain dehydrogenases/reductases (SDR) family.</text>
</comment>
<dbReference type="Pfam" id="PF13561">
    <property type="entry name" value="adh_short_C2"/>
    <property type="match status" value="1"/>
</dbReference>
<dbReference type="CDD" id="cd05233">
    <property type="entry name" value="SDR_c"/>
    <property type="match status" value="1"/>
</dbReference>
<dbReference type="Proteomes" id="UP000226031">
    <property type="component" value="Unassembled WGS sequence"/>
</dbReference>
<dbReference type="EMBL" id="PDND01000006">
    <property type="protein sequence ID" value="PGH36538.1"/>
    <property type="molecule type" value="Genomic_DNA"/>
</dbReference>
<dbReference type="AlphaFoldDB" id="A0A2B7ZTL3"/>
<name>A0A2B7ZTL3_9EURO</name>
<reference evidence="4 5" key="1">
    <citation type="submission" date="2017-10" db="EMBL/GenBank/DDBJ databases">
        <title>Comparative genomics in systemic dimorphic fungi from Ajellomycetaceae.</title>
        <authorList>
            <person name="Munoz J.F."/>
            <person name="Mcewen J.G."/>
            <person name="Clay O.K."/>
            <person name="Cuomo C.A."/>
        </authorList>
    </citation>
    <scope>NUCLEOTIDE SEQUENCE [LARGE SCALE GENOMIC DNA]</scope>
    <source>
        <strain evidence="4 5">UAMH4076</strain>
    </source>
</reference>
<sequence length="282" mass="29467">MAAPIGSRLQDKVAIITGSASGIGRGIALLYASQGAYVVCSDIDPTPNLNEAKPTHDVINETYPAPAGAKGTSRAVFIKADVSVSNEVENLVKECVKVFGRLDIMVNNAGISPIGIQGPGQRTHETSEISWDKIMGVNGKGVWLGCKFATGQMLSQEPHASGDRGWIINMASVLGTVAAPGTATYTASKHAVIGITKSVALEYGKDRIHVNAIAPGFIQTSMTASLADANSNDYAIMVAQHPFDSRLGRPDDIAGAALFLASDDAKWVTAITLQVDGGYVAQ</sequence>
<keyword evidence="3" id="KW-0560">Oxidoreductase</keyword>
<proteinExistence type="inferred from homology"/>